<dbReference type="PANTHER" id="PTHR47738:SF3">
    <property type="entry name" value="PHOSPHOTRANSFERASE SYSTEM MANNITOL_FRUCTOSE-SPECIFIC IIA DOMAIN CONTAINING PROTEIN"/>
    <property type="match status" value="1"/>
</dbReference>
<gene>
    <name evidence="2" type="ORF">EDD63_12727</name>
</gene>
<dbReference type="RefSeq" id="WP_208318311.1">
    <property type="nucleotide sequence ID" value="NZ_SODD01000027.1"/>
</dbReference>
<dbReference type="AlphaFoldDB" id="A0A4R7ZLW2"/>
<dbReference type="CDD" id="cd00211">
    <property type="entry name" value="PTS_IIA_fru"/>
    <property type="match status" value="1"/>
</dbReference>
<accession>A0A4R7ZLW2</accession>
<organism evidence="2 3">
    <name type="scientific">Breznakia blatticola</name>
    <dbReference type="NCBI Taxonomy" id="1754012"/>
    <lineage>
        <taxon>Bacteria</taxon>
        <taxon>Bacillati</taxon>
        <taxon>Bacillota</taxon>
        <taxon>Erysipelotrichia</taxon>
        <taxon>Erysipelotrichales</taxon>
        <taxon>Erysipelotrichaceae</taxon>
        <taxon>Breznakia</taxon>
    </lineage>
</organism>
<dbReference type="InterPro" id="IPR051541">
    <property type="entry name" value="PTS_SugarTrans_NitroReg"/>
</dbReference>
<dbReference type="PROSITE" id="PS51094">
    <property type="entry name" value="PTS_EIIA_TYPE_2"/>
    <property type="match status" value="1"/>
</dbReference>
<dbReference type="Pfam" id="PF00359">
    <property type="entry name" value="PTS_EIIA_2"/>
    <property type="match status" value="1"/>
</dbReference>
<evidence type="ECO:0000313" key="2">
    <source>
        <dbReference type="EMBL" id="TDW16200.1"/>
    </source>
</evidence>
<dbReference type="InterPro" id="IPR016152">
    <property type="entry name" value="PTrfase/Anion_transptr"/>
</dbReference>
<keyword evidence="3" id="KW-1185">Reference proteome</keyword>
<feature type="domain" description="PTS EIIA type-2" evidence="1">
    <location>
        <begin position="4"/>
        <end position="152"/>
    </location>
</feature>
<name>A0A4R7ZLW2_9FIRM</name>
<protein>
    <submittedName>
        <fullName evidence="2">PTS system IIA component (Gat family)</fullName>
    </submittedName>
</protein>
<dbReference type="EMBL" id="SODD01000027">
    <property type="protein sequence ID" value="TDW16200.1"/>
    <property type="molecule type" value="Genomic_DNA"/>
</dbReference>
<dbReference type="SUPFAM" id="SSF55804">
    <property type="entry name" value="Phoshotransferase/anion transport protein"/>
    <property type="match status" value="1"/>
</dbReference>
<dbReference type="Gene3D" id="3.40.930.10">
    <property type="entry name" value="Mannitol-specific EII, Chain A"/>
    <property type="match status" value="1"/>
</dbReference>
<comment type="caution">
    <text evidence="2">The sequence shown here is derived from an EMBL/GenBank/DDBJ whole genome shotgun (WGS) entry which is preliminary data.</text>
</comment>
<reference evidence="2 3" key="1">
    <citation type="submission" date="2019-03" db="EMBL/GenBank/DDBJ databases">
        <title>Genomic Encyclopedia of Type Strains, Phase IV (KMG-IV): sequencing the most valuable type-strain genomes for metagenomic binning, comparative biology and taxonomic classification.</title>
        <authorList>
            <person name="Goeker M."/>
        </authorList>
    </citation>
    <scope>NUCLEOTIDE SEQUENCE [LARGE SCALE GENOMIC DNA]</scope>
    <source>
        <strain evidence="2 3">DSM 28867</strain>
    </source>
</reference>
<sequence>MDSSMIIKDLIQLDMQVENQNDFFAKMSEILFAKGFVKETYYQALVTREEAYPTGLPTQPYPIAIPHADAVHIITPFVAAVRLAKPIAWCEMATSDVWHDVQLIFVLGFIKGDGHVEMLQLLVDNLQDQDLMDRLLNAKTVDEYYQEIINIKGFD</sequence>
<dbReference type="InterPro" id="IPR002178">
    <property type="entry name" value="PTS_EIIA_type-2_dom"/>
</dbReference>
<dbReference type="PANTHER" id="PTHR47738">
    <property type="entry name" value="PTS SYSTEM FRUCTOSE-LIKE EIIA COMPONENT-RELATED"/>
    <property type="match status" value="1"/>
</dbReference>
<dbReference type="Proteomes" id="UP000294743">
    <property type="component" value="Unassembled WGS sequence"/>
</dbReference>
<proteinExistence type="predicted"/>
<evidence type="ECO:0000313" key="3">
    <source>
        <dbReference type="Proteomes" id="UP000294743"/>
    </source>
</evidence>
<evidence type="ECO:0000259" key="1">
    <source>
        <dbReference type="PROSITE" id="PS51094"/>
    </source>
</evidence>